<dbReference type="Pfam" id="PF13458">
    <property type="entry name" value="Peripla_BP_6"/>
    <property type="match status" value="1"/>
</dbReference>
<reference evidence="6" key="1">
    <citation type="submission" date="2022-06" db="EMBL/GenBank/DDBJ databases">
        <title>Genome public.</title>
        <authorList>
            <person name="Sun Q."/>
        </authorList>
    </citation>
    <scope>NUCLEOTIDE SEQUENCE</scope>
    <source>
        <strain evidence="6">CWNU-1</strain>
    </source>
</reference>
<evidence type="ECO:0000313" key="7">
    <source>
        <dbReference type="Proteomes" id="UP001431429"/>
    </source>
</evidence>
<organism evidence="6 7">
    <name type="scientific">Streptomyces albipurpureus</name>
    <dbReference type="NCBI Taxonomy" id="2897419"/>
    <lineage>
        <taxon>Bacteria</taxon>
        <taxon>Bacillati</taxon>
        <taxon>Actinomycetota</taxon>
        <taxon>Actinomycetes</taxon>
        <taxon>Kitasatosporales</taxon>
        <taxon>Streptomycetaceae</taxon>
        <taxon>Streptomyces</taxon>
    </lineage>
</organism>
<dbReference type="InterPro" id="IPR028081">
    <property type="entry name" value="Leu-bd"/>
</dbReference>
<proteinExistence type="inferred from homology"/>
<feature type="signal peptide" evidence="4">
    <location>
        <begin position="1"/>
        <end position="21"/>
    </location>
</feature>
<evidence type="ECO:0000256" key="2">
    <source>
        <dbReference type="ARBA" id="ARBA00022729"/>
    </source>
</evidence>
<evidence type="ECO:0000256" key="1">
    <source>
        <dbReference type="ARBA" id="ARBA00010062"/>
    </source>
</evidence>
<keyword evidence="2 4" id="KW-0732">Signal</keyword>
<dbReference type="Gene3D" id="3.40.50.2300">
    <property type="match status" value="2"/>
</dbReference>
<feature type="chain" id="PRO_5045211808" evidence="4">
    <location>
        <begin position="22"/>
        <end position="466"/>
    </location>
</feature>
<dbReference type="SUPFAM" id="SSF53822">
    <property type="entry name" value="Periplasmic binding protein-like I"/>
    <property type="match status" value="1"/>
</dbReference>
<name>A0ABT0ULZ5_9ACTN</name>
<gene>
    <name evidence="6" type="ORF">NBG84_15290</name>
</gene>
<dbReference type="RefSeq" id="WP_250919976.1">
    <property type="nucleotide sequence ID" value="NZ_JAMQAW010000011.1"/>
</dbReference>
<accession>A0ABT0ULZ5</accession>
<evidence type="ECO:0000256" key="3">
    <source>
        <dbReference type="SAM" id="MobiDB-lite"/>
    </source>
</evidence>
<sequence length="466" mass="48646">MQRFRIALVPALAAVGALLLAGCGEGGARGDSDGQAGTSKPGGKSSATAAGCDNEELKATETGITKDTINIHLGADTGAQAIPGMANGSVEAVKAWAELMNSEGGLACRQVKVSAYDTKIDPTESRNAMIEACQKSFAMVGSFMLAVADAAPLSECADKSGAKTGLPDIPGTAQGSVHACNKSTFLPAGAGGQPCPAVKGQQKVTQPLAYGDYLQSAVGKGANGAYVIANTSPATVQAIVPLYTMLQEKQGFTADLQTGAKGSDPKTHYTPMAQTMKDKKSKFALSSMSFPGFILLRQEAATQGVNSVDKWICQATCYDPAFVKAGGDLVIGSTALITHLPYEEKDANDELALFTEKVKTHNTFSTPSWVASRLFQKAVEDVVAKDGPNGLTRSALTEALKAVDSFDNEGMVAKNNPSAKIPPPCLVAVELQKDGSWKRTWPEKRGTMHCAKMDDITLDPSTAFKG</sequence>
<protein>
    <submittedName>
        <fullName evidence="6">ABC transporter substrate-binding protein</fullName>
    </submittedName>
</protein>
<keyword evidence="7" id="KW-1185">Reference proteome</keyword>
<evidence type="ECO:0000313" key="6">
    <source>
        <dbReference type="EMBL" id="MCM2389638.1"/>
    </source>
</evidence>
<evidence type="ECO:0000259" key="5">
    <source>
        <dbReference type="Pfam" id="PF13458"/>
    </source>
</evidence>
<dbReference type="Proteomes" id="UP001431429">
    <property type="component" value="Unassembled WGS sequence"/>
</dbReference>
<feature type="domain" description="Leucine-binding protein" evidence="5">
    <location>
        <begin position="73"/>
        <end position="414"/>
    </location>
</feature>
<comment type="caution">
    <text evidence="6">The sequence shown here is derived from an EMBL/GenBank/DDBJ whole genome shotgun (WGS) entry which is preliminary data.</text>
</comment>
<dbReference type="InterPro" id="IPR028082">
    <property type="entry name" value="Peripla_BP_I"/>
</dbReference>
<dbReference type="EMBL" id="JAMQAW010000011">
    <property type="protein sequence ID" value="MCM2389638.1"/>
    <property type="molecule type" value="Genomic_DNA"/>
</dbReference>
<feature type="region of interest" description="Disordered" evidence="3">
    <location>
        <begin position="29"/>
        <end position="50"/>
    </location>
</feature>
<comment type="similarity">
    <text evidence="1">Belongs to the leucine-binding protein family.</text>
</comment>
<dbReference type="PROSITE" id="PS51257">
    <property type="entry name" value="PROKAR_LIPOPROTEIN"/>
    <property type="match status" value="1"/>
</dbReference>
<evidence type="ECO:0000256" key="4">
    <source>
        <dbReference type="SAM" id="SignalP"/>
    </source>
</evidence>